<dbReference type="Gene3D" id="1.10.10.10">
    <property type="entry name" value="Winged helix-like DNA-binding domain superfamily/Winged helix DNA-binding domain"/>
    <property type="match status" value="1"/>
</dbReference>
<dbReference type="InterPro" id="IPR041664">
    <property type="entry name" value="AAA_16"/>
</dbReference>
<dbReference type="PATRIC" id="fig|68170.10.peg.9516"/>
<dbReference type="GO" id="GO:0003677">
    <property type="term" value="F:DNA binding"/>
    <property type="evidence" value="ECO:0007669"/>
    <property type="project" value="InterPro"/>
</dbReference>
<dbReference type="InterPro" id="IPR016032">
    <property type="entry name" value="Sig_transdc_resp-reg_C-effctor"/>
</dbReference>
<evidence type="ECO:0000313" key="4">
    <source>
        <dbReference type="EMBL" id="KJK42524.1"/>
    </source>
</evidence>
<dbReference type="SMART" id="SM00421">
    <property type="entry name" value="HTH_LUXR"/>
    <property type="match status" value="1"/>
</dbReference>
<dbReference type="PANTHER" id="PTHR16305">
    <property type="entry name" value="TESTICULAR SOLUBLE ADENYLYL CYCLASE"/>
    <property type="match status" value="1"/>
</dbReference>
<dbReference type="SUPFAM" id="SSF46894">
    <property type="entry name" value="C-terminal effector domain of the bipartite response regulators"/>
    <property type="match status" value="1"/>
</dbReference>
<evidence type="ECO:0000256" key="2">
    <source>
        <dbReference type="ARBA" id="ARBA00022840"/>
    </source>
</evidence>
<dbReference type="PRINTS" id="PR00038">
    <property type="entry name" value="HTHLUXR"/>
</dbReference>
<keyword evidence="1" id="KW-0547">Nucleotide-binding</keyword>
<protein>
    <recommendedName>
        <fullName evidence="3">HTH luxR-type domain-containing protein</fullName>
    </recommendedName>
</protein>
<dbReference type="GO" id="GO:0005737">
    <property type="term" value="C:cytoplasm"/>
    <property type="evidence" value="ECO:0007669"/>
    <property type="project" value="TreeGrafter"/>
</dbReference>
<gene>
    <name evidence="4" type="ORF">UK23_36810</name>
</gene>
<dbReference type="Proteomes" id="UP000033393">
    <property type="component" value="Unassembled WGS sequence"/>
</dbReference>
<dbReference type="GO" id="GO:0004016">
    <property type="term" value="F:adenylate cyclase activity"/>
    <property type="evidence" value="ECO:0007669"/>
    <property type="project" value="TreeGrafter"/>
</dbReference>
<dbReference type="AlphaFoldDB" id="A0A0F0GG82"/>
<reference evidence="4 5" key="1">
    <citation type="submission" date="2015-02" db="EMBL/GenBank/DDBJ databases">
        <authorList>
            <person name="Ju K.-S."/>
            <person name="Doroghazi J.R."/>
            <person name="Metcalf W."/>
        </authorList>
    </citation>
    <scope>NUCLEOTIDE SEQUENCE [LARGE SCALE GENOMIC DNA]</scope>
    <source>
        <strain evidence="4 5">NRRL B-16140</strain>
    </source>
</reference>
<dbReference type="PROSITE" id="PS50043">
    <property type="entry name" value="HTH_LUXR_2"/>
    <property type="match status" value="1"/>
</dbReference>
<dbReference type="GO" id="GO:0006355">
    <property type="term" value="P:regulation of DNA-templated transcription"/>
    <property type="evidence" value="ECO:0007669"/>
    <property type="project" value="InterPro"/>
</dbReference>
<dbReference type="PANTHER" id="PTHR16305:SF35">
    <property type="entry name" value="TRANSCRIPTIONAL ACTIVATOR DOMAIN"/>
    <property type="match status" value="1"/>
</dbReference>
<sequence>MAQQRNEPHKISSDPPGFVQRSKELGRLVSALNTAESNRPAVVLMEGTTGAGKTTLLGEVADVARARGFQVADAVTSNLDRFMSFSVVRQLFESLTAGPEAGAVKSIIGVGPGAADQSGAGAQNAAGFDELAPHQTYHELYRLVSGLADRGPVCFIVDDLQWADVSSLQWLNYLMRRATKLPLAVLLSCTTGVYPADPLQIAEMQIYATRVRIGGFTAEELSRFAELTLSRQPEPEAVKACHTATGGNPLVLRYLLAPTREPSSPPGADVLETPDSYGLEELGESVLAQLHRESEHLVRLARTIAVVEPAELALAAGVAGMTLPEAADGVRRLARMGLMADADKPAFTHSVFKDAITNSITRAARDDLHARTAASLHASGARAALIARHVQCTASKLGRWAADALYQAADALLNDGDATTAASFLIRALQEDVPAEFRTRLLVKLGHAESFFDPYQAATHLKQALETIEEPELLLDVTSLLSRALYLDGRYEDARGALSESIARMCASAPEFSAQLRLALRVTLPTEQFEEHDAVPDRVAVDWRRGDARGRGLAALVAEDLSNRGEDLTTSREAALVALSAGAVSIMQDPQRMMAAINSLIRTNELELALRYSSEAILEAHRQKQDLVFVLGHALRSRVHFHCGALAQSVVDARLALAKAQRMNLHHRHPAHVWSMDALLSALLHLGDVEAARELIEPIGLTSPLPDSWHHTSLLQGRGQLRMRLGDDAGALRDHLECGRRLKSWGAPGPAVLPWRSYAAIAHLHLGHSLEAVQLALEELELAKKWASAPSLARAMLTVGMATGGAAALPWLMEAEHVLRNAQTLLLRATILVELGTTRWHHGQQKLAREELAQAKAAAERCGSLPLLTKLAALPPEAVGRSDALPAVPVSADSPLTPQEHRVASLVAAGDSNDEVARKLSVSRRAVEFHLTHIYRKLGIQRRTQLAAMFYSTGSRR</sequence>
<dbReference type="Pfam" id="PF13191">
    <property type="entry name" value="AAA_16"/>
    <property type="match status" value="1"/>
</dbReference>
<dbReference type="SUPFAM" id="SSF52540">
    <property type="entry name" value="P-loop containing nucleoside triphosphate hydrolases"/>
    <property type="match status" value="1"/>
</dbReference>
<dbReference type="Pfam" id="PF00196">
    <property type="entry name" value="GerE"/>
    <property type="match status" value="1"/>
</dbReference>
<organism evidence="4 5">
    <name type="scientific">Lentzea aerocolonigenes</name>
    <name type="common">Lechevalieria aerocolonigenes</name>
    <name type="synonym">Saccharothrix aerocolonigenes</name>
    <dbReference type="NCBI Taxonomy" id="68170"/>
    <lineage>
        <taxon>Bacteria</taxon>
        <taxon>Bacillati</taxon>
        <taxon>Actinomycetota</taxon>
        <taxon>Actinomycetes</taxon>
        <taxon>Pseudonocardiales</taxon>
        <taxon>Pseudonocardiaceae</taxon>
        <taxon>Lentzea</taxon>
    </lineage>
</organism>
<keyword evidence="5" id="KW-1185">Reference proteome</keyword>
<name>A0A0F0GG82_LENAE</name>
<accession>A0A0F0GG82</accession>
<feature type="domain" description="HTH luxR-type" evidence="3">
    <location>
        <begin position="889"/>
        <end position="954"/>
    </location>
</feature>
<proteinExistence type="predicted"/>
<dbReference type="OrthoDB" id="134933at2"/>
<comment type="caution">
    <text evidence="4">The sequence shown here is derived from an EMBL/GenBank/DDBJ whole genome shotgun (WGS) entry which is preliminary data.</text>
</comment>
<evidence type="ECO:0000256" key="1">
    <source>
        <dbReference type="ARBA" id="ARBA00022741"/>
    </source>
</evidence>
<keyword evidence="2" id="KW-0067">ATP-binding</keyword>
<dbReference type="EMBL" id="JYJG01000346">
    <property type="protein sequence ID" value="KJK42524.1"/>
    <property type="molecule type" value="Genomic_DNA"/>
</dbReference>
<dbReference type="GO" id="GO:0005524">
    <property type="term" value="F:ATP binding"/>
    <property type="evidence" value="ECO:0007669"/>
    <property type="project" value="UniProtKB-KW"/>
</dbReference>
<evidence type="ECO:0000313" key="5">
    <source>
        <dbReference type="Proteomes" id="UP000033393"/>
    </source>
</evidence>
<evidence type="ECO:0000259" key="3">
    <source>
        <dbReference type="PROSITE" id="PS50043"/>
    </source>
</evidence>
<dbReference type="InterPro" id="IPR027417">
    <property type="entry name" value="P-loop_NTPase"/>
</dbReference>
<dbReference type="InterPro" id="IPR000792">
    <property type="entry name" value="Tscrpt_reg_LuxR_C"/>
</dbReference>
<dbReference type="RefSeq" id="WP_045316387.1">
    <property type="nucleotide sequence ID" value="NZ_JYJG01000346.1"/>
</dbReference>
<dbReference type="InterPro" id="IPR036388">
    <property type="entry name" value="WH-like_DNA-bd_sf"/>
</dbReference>
<dbReference type="CDD" id="cd06170">
    <property type="entry name" value="LuxR_C_like"/>
    <property type="match status" value="1"/>
</dbReference>
<dbReference type="Gene3D" id="3.40.50.300">
    <property type="entry name" value="P-loop containing nucleotide triphosphate hydrolases"/>
    <property type="match status" value="1"/>
</dbReference>